<organism evidence="2 3">
    <name type="scientific">Thelohanellus kitauei</name>
    <name type="common">Myxosporean</name>
    <dbReference type="NCBI Taxonomy" id="669202"/>
    <lineage>
        <taxon>Eukaryota</taxon>
        <taxon>Metazoa</taxon>
        <taxon>Cnidaria</taxon>
        <taxon>Myxozoa</taxon>
        <taxon>Myxosporea</taxon>
        <taxon>Bivalvulida</taxon>
        <taxon>Platysporina</taxon>
        <taxon>Myxobolidae</taxon>
        <taxon>Thelohanellus</taxon>
    </lineage>
</organism>
<evidence type="ECO:0000313" key="3">
    <source>
        <dbReference type="Proteomes" id="UP000031668"/>
    </source>
</evidence>
<dbReference type="EMBL" id="JWZT01004528">
    <property type="protein sequence ID" value="KII63908.1"/>
    <property type="molecule type" value="Genomic_DNA"/>
</dbReference>
<proteinExistence type="predicted"/>
<comment type="caution">
    <text evidence="2">The sequence shown here is derived from an EMBL/GenBank/DDBJ whole genome shotgun (WGS) entry which is preliminary data.</text>
</comment>
<feature type="region of interest" description="Disordered" evidence="1">
    <location>
        <begin position="81"/>
        <end position="107"/>
    </location>
</feature>
<name>A0A0C2IF09_THEKT</name>
<evidence type="ECO:0000256" key="1">
    <source>
        <dbReference type="SAM" id="MobiDB-lite"/>
    </source>
</evidence>
<reference evidence="2 3" key="1">
    <citation type="journal article" date="2014" name="Genome Biol. Evol.">
        <title>The genome of the myxosporean Thelohanellus kitauei shows adaptations to nutrient acquisition within its fish host.</title>
        <authorList>
            <person name="Yang Y."/>
            <person name="Xiong J."/>
            <person name="Zhou Z."/>
            <person name="Huo F."/>
            <person name="Miao W."/>
            <person name="Ran C."/>
            <person name="Liu Y."/>
            <person name="Zhang J."/>
            <person name="Feng J."/>
            <person name="Wang M."/>
            <person name="Wang M."/>
            <person name="Wang L."/>
            <person name="Yao B."/>
        </authorList>
    </citation>
    <scope>NUCLEOTIDE SEQUENCE [LARGE SCALE GENOMIC DNA]</scope>
    <source>
        <strain evidence="2">Wuqing</strain>
    </source>
</reference>
<protein>
    <submittedName>
        <fullName evidence="2">Uncharacterized protein</fullName>
    </submittedName>
</protein>
<dbReference type="Proteomes" id="UP000031668">
    <property type="component" value="Unassembled WGS sequence"/>
</dbReference>
<gene>
    <name evidence="2" type="ORF">RF11_10556</name>
</gene>
<sequence length="131" mass="14884">MFKAQSELIRCFDQIYRVKNTSKKKKKRVNTAFTSQEHSQLANVQSLSNFVTNQLIQCDSWETPGPGNSTKLPICEEEDWDKENVDQSSGTPLHKPISVDDDDTLEKGSDKAVADIRVDTFEYPIILLGYK</sequence>
<evidence type="ECO:0000313" key="2">
    <source>
        <dbReference type="EMBL" id="KII63908.1"/>
    </source>
</evidence>
<keyword evidence="3" id="KW-1185">Reference proteome</keyword>
<dbReference type="AlphaFoldDB" id="A0A0C2IF09"/>
<accession>A0A0C2IF09</accession>